<dbReference type="CDD" id="cd04179">
    <property type="entry name" value="DPM_DPG-synthase_like"/>
    <property type="match status" value="1"/>
</dbReference>
<keyword evidence="1" id="KW-0812">Transmembrane</keyword>
<proteinExistence type="predicted"/>
<keyword evidence="5" id="KW-1185">Reference proteome</keyword>
<evidence type="ECO:0000313" key="4">
    <source>
        <dbReference type="EMBL" id="KIC95235.1"/>
    </source>
</evidence>
<dbReference type="AlphaFoldDB" id="A0A0C1ILV9"/>
<keyword evidence="1" id="KW-1133">Transmembrane helix</keyword>
<keyword evidence="1" id="KW-0472">Membrane</keyword>
<dbReference type="Pfam" id="PF00535">
    <property type="entry name" value="Glycos_transf_2"/>
    <property type="match status" value="1"/>
</dbReference>
<protein>
    <submittedName>
        <fullName evidence="4">B-glycosyltransferase</fullName>
    </submittedName>
</protein>
<feature type="transmembrane region" description="Helical" evidence="1">
    <location>
        <begin position="363"/>
        <end position="385"/>
    </location>
</feature>
<feature type="transmembrane region" description="Helical" evidence="1">
    <location>
        <begin position="310"/>
        <end position="331"/>
    </location>
</feature>
<organism evidence="4 5">
    <name type="scientific">Flavihumibacter solisilvae</name>
    <dbReference type="NCBI Taxonomy" id="1349421"/>
    <lineage>
        <taxon>Bacteria</taxon>
        <taxon>Pseudomonadati</taxon>
        <taxon>Bacteroidota</taxon>
        <taxon>Chitinophagia</taxon>
        <taxon>Chitinophagales</taxon>
        <taxon>Chitinophagaceae</taxon>
        <taxon>Flavihumibacter</taxon>
    </lineage>
</organism>
<feature type="domain" description="Glycosyltransferase 2-like" evidence="2">
    <location>
        <begin position="17"/>
        <end position="138"/>
    </location>
</feature>
<evidence type="ECO:0000259" key="3">
    <source>
        <dbReference type="Pfam" id="PF09835"/>
    </source>
</evidence>
<reference evidence="4 5" key="1">
    <citation type="submission" date="2014-11" db="EMBL/GenBank/DDBJ databases">
        <title>Genome sequence of Flavihumibacter solisilvae 3-3.</title>
        <authorList>
            <person name="Zhou G."/>
            <person name="Li M."/>
            <person name="Wang G."/>
        </authorList>
    </citation>
    <scope>NUCLEOTIDE SEQUENCE [LARGE SCALE GENOMIC DNA]</scope>
    <source>
        <strain evidence="4 5">3-3</strain>
    </source>
</reference>
<evidence type="ECO:0000256" key="1">
    <source>
        <dbReference type="SAM" id="Phobius"/>
    </source>
</evidence>
<gene>
    <name evidence="4" type="ORF">OI18_07395</name>
</gene>
<dbReference type="EMBL" id="JSVC01000008">
    <property type="protein sequence ID" value="KIC95235.1"/>
    <property type="molecule type" value="Genomic_DNA"/>
</dbReference>
<dbReference type="PANTHER" id="PTHR10859">
    <property type="entry name" value="GLYCOSYL TRANSFERASE"/>
    <property type="match status" value="1"/>
</dbReference>
<name>A0A0C1ILV9_9BACT</name>
<feature type="domain" description="DUF2062" evidence="3">
    <location>
        <begin position="260"/>
        <end position="392"/>
    </location>
</feature>
<evidence type="ECO:0000259" key="2">
    <source>
        <dbReference type="Pfam" id="PF00535"/>
    </source>
</evidence>
<sequence>MKVAPPYQHVFQQRKACVLIPTYNNASSLAGVIEDVSRFTHDIIVVNDGSTDETLSVLEAYPQVQLVSYQKNRGKGWALRKGFAFALDSGYEYAITLDADGQHYASDLPAMLDMIVSNPGSIVIGARNMNTDNVPGKSNFGNRFSNFWFHLYTGVTAPDTQSGYRLYPLTRLQPIRFFTTRYEFEVEVLVRAAWNNVDVLFVPVKVYYPPAEERVSHFRPFKDFSRISVLNSLLFFVAFLYIKPRNFFRSIIEADKREQLYLKLLEPTQSAERKAFSIGFGIFMGIVPIWGFQLMIAIFFSVLLRLNKALVIATANISIPPMIPVILYASFIAGAPWMGDKAATIPLSSDLSFSTIEHNLQQYLAGSVTLALVAGLTIGLVSYAFMKLLNRKTGAAI</sequence>
<dbReference type="SUPFAM" id="SSF53448">
    <property type="entry name" value="Nucleotide-diphospho-sugar transferases"/>
    <property type="match status" value="1"/>
</dbReference>
<dbReference type="PANTHER" id="PTHR10859:SF91">
    <property type="entry name" value="DOLICHYL-PHOSPHATE BETA-GLUCOSYLTRANSFERASE"/>
    <property type="match status" value="1"/>
</dbReference>
<dbReference type="InterPro" id="IPR001173">
    <property type="entry name" value="Glyco_trans_2-like"/>
</dbReference>
<accession>A0A0C1ILV9</accession>
<dbReference type="OrthoDB" id="9810303at2"/>
<dbReference type="Pfam" id="PF09835">
    <property type="entry name" value="DUF2062"/>
    <property type="match status" value="1"/>
</dbReference>
<comment type="caution">
    <text evidence="4">The sequence shown here is derived from an EMBL/GenBank/DDBJ whole genome shotgun (WGS) entry which is preliminary data.</text>
</comment>
<dbReference type="STRING" id="1349421.OI18_07395"/>
<dbReference type="RefSeq" id="WP_039138758.1">
    <property type="nucleotide sequence ID" value="NZ_JSVC01000008.1"/>
</dbReference>
<dbReference type="GO" id="GO:0006487">
    <property type="term" value="P:protein N-linked glycosylation"/>
    <property type="evidence" value="ECO:0007669"/>
    <property type="project" value="TreeGrafter"/>
</dbReference>
<dbReference type="InterPro" id="IPR029044">
    <property type="entry name" value="Nucleotide-diphossugar_trans"/>
</dbReference>
<feature type="transmembrane region" description="Helical" evidence="1">
    <location>
        <begin position="224"/>
        <end position="242"/>
    </location>
</feature>
<dbReference type="Gene3D" id="3.90.550.10">
    <property type="entry name" value="Spore Coat Polysaccharide Biosynthesis Protein SpsA, Chain A"/>
    <property type="match status" value="1"/>
</dbReference>
<dbReference type="GO" id="GO:0016740">
    <property type="term" value="F:transferase activity"/>
    <property type="evidence" value="ECO:0007669"/>
    <property type="project" value="UniProtKB-KW"/>
</dbReference>
<feature type="transmembrane region" description="Helical" evidence="1">
    <location>
        <begin position="275"/>
        <end position="303"/>
    </location>
</feature>
<evidence type="ECO:0000313" key="5">
    <source>
        <dbReference type="Proteomes" id="UP000031408"/>
    </source>
</evidence>
<dbReference type="Proteomes" id="UP000031408">
    <property type="component" value="Unassembled WGS sequence"/>
</dbReference>
<dbReference type="InterPro" id="IPR018639">
    <property type="entry name" value="DUF2062"/>
</dbReference>
<keyword evidence="4" id="KW-0808">Transferase</keyword>